<dbReference type="EMBL" id="CP013118">
    <property type="protein sequence ID" value="ALO15230.1"/>
    <property type="molecule type" value="Genomic_DNA"/>
</dbReference>
<feature type="chain" id="PRO_5006599268" description="SmpA / OmlA family protein" evidence="1">
    <location>
        <begin position="24"/>
        <end position="194"/>
    </location>
</feature>
<dbReference type="AlphaFoldDB" id="A0A0S2HYY6"/>
<gene>
    <name evidence="2" type="ORF">L21SP5_01584</name>
</gene>
<dbReference type="KEGG" id="blq:L21SP5_01584"/>
<dbReference type="RefSeq" id="WP_057952703.1">
    <property type="nucleotide sequence ID" value="NZ_CP013118.1"/>
</dbReference>
<keyword evidence="1" id="KW-0732">Signal</keyword>
<feature type="signal peptide" evidence="1">
    <location>
        <begin position="1"/>
        <end position="23"/>
    </location>
</feature>
<dbReference type="OrthoDB" id="9891411at2"/>
<evidence type="ECO:0000256" key="1">
    <source>
        <dbReference type="SAM" id="SignalP"/>
    </source>
</evidence>
<evidence type="ECO:0008006" key="4">
    <source>
        <dbReference type="Google" id="ProtNLM"/>
    </source>
</evidence>
<dbReference type="PROSITE" id="PS51257">
    <property type="entry name" value="PROKAR_LIPOPROTEIN"/>
    <property type="match status" value="1"/>
</dbReference>
<name>A0A0S2HYY6_9BACT</name>
<reference evidence="2 3" key="1">
    <citation type="submission" date="2015-11" db="EMBL/GenBank/DDBJ databases">
        <title>Description and complete genome sequence of a novel strain predominating in hypersaline microbial mats and representing a new family of the Bacteriodetes phylum.</title>
        <authorList>
            <person name="Spring S."/>
            <person name="Bunk B."/>
            <person name="Sproer C."/>
            <person name="Klenk H.-P."/>
        </authorList>
    </citation>
    <scope>NUCLEOTIDE SEQUENCE [LARGE SCALE GENOMIC DNA]</scope>
    <source>
        <strain evidence="2 3">L21-Spi-D4</strain>
    </source>
</reference>
<dbReference type="Proteomes" id="UP000064893">
    <property type="component" value="Chromosome"/>
</dbReference>
<organism evidence="2 3">
    <name type="scientific">Salinivirga cyanobacteriivorans</name>
    <dbReference type="NCBI Taxonomy" id="1307839"/>
    <lineage>
        <taxon>Bacteria</taxon>
        <taxon>Pseudomonadati</taxon>
        <taxon>Bacteroidota</taxon>
        <taxon>Bacteroidia</taxon>
        <taxon>Bacteroidales</taxon>
        <taxon>Salinivirgaceae</taxon>
        <taxon>Salinivirga</taxon>
    </lineage>
</organism>
<protein>
    <recommendedName>
        <fullName evidence="4">SmpA / OmlA family protein</fullName>
    </recommendedName>
</protein>
<sequence length="194" mass="22571" precursor="true">MNQKFFLLLVASAFILVGCNRYIAPPFTDVDKISRLKNGMKLNQVVNILGVEPYNVYHMQTTGNKLLTFNYRLKNRKLKVSTLNRDEFSRRTTNEESQTSGEVYYDKDYKTLYVMLSDGELSSFSTTHGVDDSEFLMIHQNNLNVIGEQYISQYDSIRDTIPNVEIYRILQNNKLVLPGREGRSKEQSFLKRIF</sequence>
<evidence type="ECO:0000313" key="3">
    <source>
        <dbReference type="Proteomes" id="UP000064893"/>
    </source>
</evidence>
<accession>A0A0S2HYY6</accession>
<proteinExistence type="predicted"/>
<evidence type="ECO:0000313" key="2">
    <source>
        <dbReference type="EMBL" id="ALO15230.1"/>
    </source>
</evidence>
<dbReference type="STRING" id="1307839.L21SP5_01584"/>
<keyword evidence="3" id="KW-1185">Reference proteome</keyword>